<accession>A0ABT1PJU6</accession>
<comment type="caution">
    <text evidence="1">The sequence shown here is derived from an EMBL/GenBank/DDBJ whole genome shotgun (WGS) entry which is preliminary data.</text>
</comment>
<dbReference type="Proteomes" id="UP001206206">
    <property type="component" value="Unassembled WGS sequence"/>
</dbReference>
<reference evidence="1 2" key="1">
    <citation type="submission" date="2022-06" db="EMBL/GenBank/DDBJ databases">
        <title>Draft genome sequence of type strain Streptomyces rubrisoli DSM 42083.</title>
        <authorList>
            <person name="Duangmal K."/>
            <person name="Klaysubun C."/>
        </authorList>
    </citation>
    <scope>NUCLEOTIDE SEQUENCE [LARGE SCALE GENOMIC DNA]</scope>
    <source>
        <strain evidence="1 2">DSM 42083</strain>
    </source>
</reference>
<evidence type="ECO:0000313" key="2">
    <source>
        <dbReference type="Proteomes" id="UP001206206"/>
    </source>
</evidence>
<proteinExistence type="predicted"/>
<protein>
    <submittedName>
        <fullName evidence="1">Uncharacterized protein</fullName>
    </submittedName>
</protein>
<name>A0ABT1PJU6_9ACTN</name>
<keyword evidence="2" id="KW-1185">Reference proteome</keyword>
<sequence length="189" mass="20341">MRDASGRLHFAAADTFKRRLASTGVESQWLLDRLDERRARRQALILDCCFSGAFDATGRKGEAEGELRRLLVGHGRGRVVLTASPAGEYSYAGPALPGAEITGSVFTTGLVKGLRTGGADSDNDGLISVEDAYDYVYTYVQAHAAAQTPRRWTYGAEGKILLARNPAGRLRPDRLVTARVTGPACQDGI</sequence>
<gene>
    <name evidence="1" type="ORF">NON19_27315</name>
</gene>
<dbReference type="Gene3D" id="3.40.50.1460">
    <property type="match status" value="1"/>
</dbReference>
<evidence type="ECO:0000313" key="1">
    <source>
        <dbReference type="EMBL" id="MCQ4045640.1"/>
    </source>
</evidence>
<organism evidence="1 2">
    <name type="scientific">Streptantibioticus rubrisoli</name>
    <dbReference type="NCBI Taxonomy" id="1387313"/>
    <lineage>
        <taxon>Bacteria</taxon>
        <taxon>Bacillati</taxon>
        <taxon>Actinomycetota</taxon>
        <taxon>Actinomycetes</taxon>
        <taxon>Kitasatosporales</taxon>
        <taxon>Streptomycetaceae</taxon>
        <taxon>Streptantibioticus</taxon>
    </lineage>
</organism>
<dbReference type="EMBL" id="JANFNH010000046">
    <property type="protein sequence ID" value="MCQ4045640.1"/>
    <property type="molecule type" value="Genomic_DNA"/>
</dbReference>